<accession>A0A376B4U5</accession>
<proteinExistence type="inferred from homology"/>
<feature type="coiled-coil region" evidence="9">
    <location>
        <begin position="171"/>
        <end position="198"/>
    </location>
</feature>
<organism evidence="10 11">
    <name type="scientific">Saccharomycodes ludwigii</name>
    <dbReference type="NCBI Taxonomy" id="36035"/>
    <lineage>
        <taxon>Eukaryota</taxon>
        <taxon>Fungi</taxon>
        <taxon>Dikarya</taxon>
        <taxon>Ascomycota</taxon>
        <taxon>Saccharomycotina</taxon>
        <taxon>Saccharomycetes</taxon>
        <taxon>Saccharomycodales</taxon>
        <taxon>Saccharomycodaceae</taxon>
        <taxon>Saccharomycodes</taxon>
    </lineage>
</organism>
<evidence type="ECO:0000256" key="4">
    <source>
        <dbReference type="ARBA" id="ARBA00023015"/>
    </source>
</evidence>
<evidence type="ECO:0000256" key="6">
    <source>
        <dbReference type="ARBA" id="ARBA00023163"/>
    </source>
</evidence>
<evidence type="ECO:0000256" key="9">
    <source>
        <dbReference type="SAM" id="Coils"/>
    </source>
</evidence>
<keyword evidence="5 8" id="KW-0010">Activator</keyword>
<keyword evidence="11" id="KW-1185">Reference proteome</keyword>
<comment type="similarity">
    <text evidence="2 8">Belongs to the Mediator complex subunit 7 family.</text>
</comment>
<keyword evidence="4 8" id="KW-0805">Transcription regulation</keyword>
<dbReference type="GO" id="GO:0070847">
    <property type="term" value="C:core mediator complex"/>
    <property type="evidence" value="ECO:0007669"/>
    <property type="project" value="TreeGrafter"/>
</dbReference>
<dbReference type="InterPro" id="IPR044888">
    <property type="entry name" value="Mediatior_Med7_sf"/>
</dbReference>
<dbReference type="PANTHER" id="PTHR21428">
    <property type="entry name" value="MEDIATOR OF RNA POLYMERASE II TRANSCRIPTION SUBUNIT 7"/>
    <property type="match status" value="1"/>
</dbReference>
<dbReference type="SUPFAM" id="SSF140718">
    <property type="entry name" value="Mediator hinge subcomplex-like"/>
    <property type="match status" value="1"/>
</dbReference>
<evidence type="ECO:0000256" key="8">
    <source>
        <dbReference type="RuleBase" id="RU364060"/>
    </source>
</evidence>
<name>A0A376B4U5_9ASCO</name>
<dbReference type="OrthoDB" id="10253553at2759"/>
<gene>
    <name evidence="10" type="ORF">SCODWIG_01469</name>
</gene>
<keyword evidence="7 8" id="KW-0539">Nucleus</keyword>
<protein>
    <recommendedName>
        <fullName evidence="3 8">Mediator of RNA polymerase II transcription subunit 7</fullName>
    </recommendedName>
</protein>
<dbReference type="GO" id="GO:0003712">
    <property type="term" value="F:transcription coregulator activity"/>
    <property type="evidence" value="ECO:0007669"/>
    <property type="project" value="InterPro"/>
</dbReference>
<keyword evidence="6 8" id="KW-0804">Transcription</keyword>
<reference evidence="11" key="1">
    <citation type="submission" date="2018-06" db="EMBL/GenBank/DDBJ databases">
        <authorList>
            <person name="Guldener U."/>
        </authorList>
    </citation>
    <scope>NUCLEOTIDE SEQUENCE [LARGE SCALE GENOMIC DNA]</scope>
    <source>
        <strain evidence="11">UTAD17</strain>
    </source>
</reference>
<dbReference type="PANTHER" id="PTHR21428:SF11">
    <property type="entry name" value="MEDIATOR OF RNA POLYMERASE II TRANSCRIPTION SUBUNIT 7"/>
    <property type="match status" value="1"/>
</dbReference>
<dbReference type="Gene3D" id="6.10.140.200">
    <property type="match status" value="1"/>
</dbReference>
<evidence type="ECO:0000256" key="3">
    <source>
        <dbReference type="ARBA" id="ARBA00020631"/>
    </source>
</evidence>
<evidence type="ECO:0000313" key="11">
    <source>
        <dbReference type="Proteomes" id="UP000262825"/>
    </source>
</evidence>
<keyword evidence="9" id="KW-0175">Coiled coil</keyword>
<evidence type="ECO:0000256" key="2">
    <source>
        <dbReference type="ARBA" id="ARBA00009994"/>
    </source>
</evidence>
<comment type="subcellular location">
    <subcellularLocation>
        <location evidence="1 8">Nucleus</location>
    </subcellularLocation>
</comment>
<evidence type="ECO:0000256" key="7">
    <source>
        <dbReference type="ARBA" id="ARBA00023242"/>
    </source>
</evidence>
<dbReference type="GO" id="GO:0016592">
    <property type="term" value="C:mediator complex"/>
    <property type="evidence" value="ECO:0007669"/>
    <property type="project" value="InterPro"/>
</dbReference>
<evidence type="ECO:0000256" key="5">
    <source>
        <dbReference type="ARBA" id="ARBA00023159"/>
    </source>
</evidence>
<sequence>MTDSSNDISSLYPPPPSFYKYFTKQNLEKLQHLAATESNNKDEKENILNNDPELQYLIPPPLPEDGRYRSFGNIWQLKDELPDLKQVGIPQLYKNNDTQDYTDKIKQLKILVKSLLLNFLELTGLLSLDPSQYEKKLEHIRIILINIHHLLNEYRPHQTRESLIMLLEDQLAFKRKEINNIKLVCKQVEEKLKEISELPINDNDANLTTSSS</sequence>
<dbReference type="VEuPathDB" id="FungiDB:SCODWIG_01469"/>
<dbReference type="Pfam" id="PF05983">
    <property type="entry name" value="Med7"/>
    <property type="match status" value="1"/>
</dbReference>
<dbReference type="EMBL" id="UFAJ01000190">
    <property type="protein sequence ID" value="SSD59708.1"/>
    <property type="molecule type" value="Genomic_DNA"/>
</dbReference>
<comment type="subunit">
    <text evidence="8">Component of the Mediator complex.</text>
</comment>
<dbReference type="InterPro" id="IPR037212">
    <property type="entry name" value="Med7/Med21-like"/>
</dbReference>
<evidence type="ECO:0000256" key="1">
    <source>
        <dbReference type="ARBA" id="ARBA00004123"/>
    </source>
</evidence>
<dbReference type="GO" id="GO:0006357">
    <property type="term" value="P:regulation of transcription by RNA polymerase II"/>
    <property type="evidence" value="ECO:0007669"/>
    <property type="project" value="InterPro"/>
</dbReference>
<dbReference type="Proteomes" id="UP000262825">
    <property type="component" value="Unassembled WGS sequence"/>
</dbReference>
<evidence type="ECO:0000313" key="10">
    <source>
        <dbReference type="EMBL" id="SSD59708.1"/>
    </source>
</evidence>
<comment type="function">
    <text evidence="8">Component of the Mediator complex, a coactivator involved in the regulated transcription of nearly all RNA polymerase II-dependent genes. Mediator functions as a bridge to convey information from gene-specific regulatory proteins to the basal RNA polymerase II transcription machinery.</text>
</comment>
<dbReference type="InterPro" id="IPR009244">
    <property type="entry name" value="Mediatior_Med7"/>
</dbReference>
<dbReference type="AlphaFoldDB" id="A0A376B4U5"/>
<dbReference type="Gene3D" id="6.10.140.1520">
    <property type="match status" value="1"/>
</dbReference>